<dbReference type="NCBIfam" id="TIGR02436">
    <property type="entry name" value="four helix bundle protein"/>
    <property type="match status" value="1"/>
</dbReference>
<organism evidence="1 2">
    <name type="scientific">Dolichospermum planctonicum</name>
    <dbReference type="NCBI Taxonomy" id="136072"/>
    <lineage>
        <taxon>Bacteria</taxon>
        <taxon>Bacillati</taxon>
        <taxon>Cyanobacteriota</taxon>
        <taxon>Cyanophyceae</taxon>
        <taxon>Nostocales</taxon>
        <taxon>Aphanizomenonaceae</taxon>
        <taxon>Dolichospermum</taxon>
    </lineage>
</organism>
<keyword evidence="1" id="KW-0689">Ribosomal protein</keyword>
<reference evidence="2" key="1">
    <citation type="submission" date="2019-02" db="EMBL/GenBank/DDBJ databases">
        <title>Draft genome sequence of Dolichospermum planctonicum NIES-80.</title>
        <authorList>
            <person name="Yamaguchi H."/>
            <person name="Suzuki S."/>
            <person name="Kawachi M."/>
        </authorList>
    </citation>
    <scope>NUCLEOTIDE SEQUENCE [LARGE SCALE GENOMIC DNA]</scope>
    <source>
        <strain evidence="2">NIES-80</strain>
    </source>
</reference>
<dbReference type="PANTHER" id="PTHR38471:SF2">
    <property type="entry name" value="FOUR HELIX BUNDLE PROTEIN"/>
    <property type="match status" value="1"/>
</dbReference>
<gene>
    <name evidence="1" type="ORF">NIES80_25600</name>
</gene>
<evidence type="ECO:0000313" key="1">
    <source>
        <dbReference type="EMBL" id="GCL42852.1"/>
    </source>
</evidence>
<dbReference type="PANTHER" id="PTHR38471">
    <property type="entry name" value="FOUR HELIX BUNDLE PROTEIN"/>
    <property type="match status" value="1"/>
</dbReference>
<name>A0A480AEJ0_9CYAN</name>
<dbReference type="GO" id="GO:0005840">
    <property type="term" value="C:ribosome"/>
    <property type="evidence" value="ECO:0007669"/>
    <property type="project" value="UniProtKB-KW"/>
</dbReference>
<keyword evidence="1" id="KW-0687">Ribonucleoprotein</keyword>
<dbReference type="Pfam" id="PF05635">
    <property type="entry name" value="23S_rRNA_IVP"/>
    <property type="match status" value="1"/>
</dbReference>
<dbReference type="AlphaFoldDB" id="A0A480AEJ0"/>
<dbReference type="Proteomes" id="UP000299367">
    <property type="component" value="Unassembled WGS sequence"/>
</dbReference>
<dbReference type="RefSeq" id="WP_199290849.1">
    <property type="nucleotide sequence ID" value="NZ_BJCF01000028.1"/>
</dbReference>
<protein>
    <submittedName>
        <fullName evidence="1">S23 ribosomal protein</fullName>
    </submittedName>
</protein>
<evidence type="ECO:0000313" key="2">
    <source>
        <dbReference type="Proteomes" id="UP000299367"/>
    </source>
</evidence>
<dbReference type="InterPro" id="IPR036583">
    <property type="entry name" value="23S_rRNA_IVS_sf"/>
</dbReference>
<dbReference type="Gene3D" id="1.20.1440.60">
    <property type="entry name" value="23S rRNA-intervening sequence"/>
    <property type="match status" value="1"/>
</dbReference>
<accession>A0A480AEJ0</accession>
<proteinExistence type="predicted"/>
<dbReference type="EMBL" id="BJCF01000028">
    <property type="protein sequence ID" value="GCL42852.1"/>
    <property type="molecule type" value="Genomic_DNA"/>
</dbReference>
<sequence length="93" mass="10980">MAKSNFENLQVYQLAEKLADDIWNIVLHWEEFPKATIGKQIVRSVDSIGANIAEGFGRYNFQDNRRFVRIARGSLNETRHWLRRAYKRNLLTN</sequence>
<dbReference type="SUPFAM" id="SSF158446">
    <property type="entry name" value="IVS-encoded protein-like"/>
    <property type="match status" value="1"/>
</dbReference>
<comment type="caution">
    <text evidence="1">The sequence shown here is derived from an EMBL/GenBank/DDBJ whole genome shotgun (WGS) entry which is preliminary data.</text>
</comment>
<dbReference type="InterPro" id="IPR012657">
    <property type="entry name" value="23S_rRNA-intervening_sequence"/>
</dbReference>